<accession>A0A2P5YMM1</accession>
<evidence type="ECO:0000313" key="1">
    <source>
        <dbReference type="EMBL" id="PPS16847.1"/>
    </source>
</evidence>
<proteinExistence type="predicted"/>
<protein>
    <submittedName>
        <fullName evidence="1">Uncharacterized protein</fullName>
    </submittedName>
</protein>
<name>A0A2P5YMM1_GOSBA</name>
<organism evidence="1 2">
    <name type="scientific">Gossypium barbadense</name>
    <name type="common">Sea Island cotton</name>
    <name type="synonym">Hibiscus barbadensis</name>
    <dbReference type="NCBI Taxonomy" id="3634"/>
    <lineage>
        <taxon>Eukaryota</taxon>
        <taxon>Viridiplantae</taxon>
        <taxon>Streptophyta</taxon>
        <taxon>Embryophyta</taxon>
        <taxon>Tracheophyta</taxon>
        <taxon>Spermatophyta</taxon>
        <taxon>Magnoliopsida</taxon>
        <taxon>eudicotyledons</taxon>
        <taxon>Gunneridae</taxon>
        <taxon>Pentapetalae</taxon>
        <taxon>rosids</taxon>
        <taxon>malvids</taxon>
        <taxon>Malvales</taxon>
        <taxon>Malvaceae</taxon>
        <taxon>Malvoideae</taxon>
        <taxon>Gossypium</taxon>
    </lineage>
</organism>
<evidence type="ECO:0000313" key="2">
    <source>
        <dbReference type="Proteomes" id="UP000239757"/>
    </source>
</evidence>
<dbReference type="AlphaFoldDB" id="A0A2P5YMM1"/>
<sequence>MDFDSPFIKNHRCSADSRICAVPPPLRSVENDARNPCLEPWLNDCRSQLQKSYPTLRFRQSTGARWHVYGSRASVRRLGVVTGSVVRRLEAAGVAAQMREG</sequence>
<gene>
    <name evidence="1" type="ORF">GOBAR_AA03727</name>
</gene>
<dbReference type="EMBL" id="KZ662995">
    <property type="protein sequence ID" value="PPS16847.1"/>
    <property type="molecule type" value="Genomic_DNA"/>
</dbReference>
<dbReference type="Proteomes" id="UP000239757">
    <property type="component" value="Unassembled WGS sequence"/>
</dbReference>
<reference evidence="1 2" key="1">
    <citation type="submission" date="2015-01" db="EMBL/GenBank/DDBJ databases">
        <title>Genome of allotetraploid Gossypium barbadense reveals genomic plasticity and fiber elongation in cotton evolution.</title>
        <authorList>
            <person name="Chen X."/>
            <person name="Liu X."/>
            <person name="Zhao B."/>
            <person name="Zheng H."/>
            <person name="Hu Y."/>
            <person name="Lu G."/>
            <person name="Yang C."/>
            <person name="Chen J."/>
            <person name="Shan C."/>
            <person name="Zhang L."/>
            <person name="Zhou Y."/>
            <person name="Wang L."/>
            <person name="Guo W."/>
            <person name="Bai Y."/>
            <person name="Ruan J."/>
            <person name="Shangguan X."/>
            <person name="Mao Y."/>
            <person name="Jiang J."/>
            <person name="Zhu Y."/>
            <person name="Lei J."/>
            <person name="Kang H."/>
            <person name="Chen S."/>
            <person name="He X."/>
            <person name="Wang R."/>
            <person name="Wang Y."/>
            <person name="Chen J."/>
            <person name="Wang L."/>
            <person name="Yu S."/>
            <person name="Wang B."/>
            <person name="Wei J."/>
            <person name="Song S."/>
            <person name="Lu X."/>
            <person name="Gao Z."/>
            <person name="Gu W."/>
            <person name="Deng X."/>
            <person name="Ma D."/>
            <person name="Wang S."/>
            <person name="Liang W."/>
            <person name="Fang L."/>
            <person name="Cai C."/>
            <person name="Zhu X."/>
            <person name="Zhou B."/>
            <person name="Zhang Y."/>
            <person name="Chen Z."/>
            <person name="Xu S."/>
            <person name="Zhu R."/>
            <person name="Wang S."/>
            <person name="Zhang T."/>
            <person name="Zhao G."/>
        </authorList>
    </citation>
    <scope>NUCLEOTIDE SEQUENCE [LARGE SCALE GENOMIC DNA]</scope>
    <source>
        <strain evidence="2">cv. Xinhai21</strain>
        <tissue evidence="1">Leaf</tissue>
    </source>
</reference>